<dbReference type="InterPro" id="IPR002110">
    <property type="entry name" value="Ankyrin_rpt"/>
</dbReference>
<dbReference type="PANTHER" id="PTHR46586:SF3">
    <property type="entry name" value="ANKYRIN REPEAT-CONTAINING PROTEIN"/>
    <property type="match status" value="1"/>
</dbReference>
<dbReference type="Pfam" id="PF12796">
    <property type="entry name" value="Ank_2"/>
    <property type="match status" value="1"/>
</dbReference>
<reference evidence="1 2" key="1">
    <citation type="journal article" date="2011" name="Genome Res.">
        <title>Phylogeny-wide analysis of social amoeba genomes highlights ancient origins for complex intercellular communication.</title>
        <authorList>
            <person name="Heidel A.J."/>
            <person name="Lawal H.M."/>
            <person name="Felder M."/>
            <person name="Schilde C."/>
            <person name="Helps N.R."/>
            <person name="Tunggal B."/>
            <person name="Rivero F."/>
            <person name="John U."/>
            <person name="Schleicher M."/>
            <person name="Eichinger L."/>
            <person name="Platzer M."/>
            <person name="Noegel A.A."/>
            <person name="Schaap P."/>
            <person name="Gloeckner G."/>
        </authorList>
    </citation>
    <scope>NUCLEOTIDE SEQUENCE [LARGE SCALE GENOMIC DNA]</scope>
    <source>
        <strain evidence="2">ATCC 26659 / Pp 5 / PN500</strain>
    </source>
</reference>
<dbReference type="Proteomes" id="UP000001396">
    <property type="component" value="Unassembled WGS sequence"/>
</dbReference>
<organism evidence="1 2">
    <name type="scientific">Heterostelium pallidum (strain ATCC 26659 / Pp 5 / PN500)</name>
    <name type="common">Cellular slime mold</name>
    <name type="synonym">Polysphondylium pallidum</name>
    <dbReference type="NCBI Taxonomy" id="670386"/>
    <lineage>
        <taxon>Eukaryota</taxon>
        <taxon>Amoebozoa</taxon>
        <taxon>Evosea</taxon>
        <taxon>Eumycetozoa</taxon>
        <taxon>Dictyostelia</taxon>
        <taxon>Acytosteliales</taxon>
        <taxon>Acytosteliaceae</taxon>
        <taxon>Heterostelium</taxon>
    </lineage>
</organism>
<dbReference type="InterPro" id="IPR036770">
    <property type="entry name" value="Ankyrin_rpt-contain_sf"/>
</dbReference>
<dbReference type="RefSeq" id="XP_020433531.1">
    <property type="nucleotide sequence ID" value="XM_020576282.1"/>
</dbReference>
<sequence>MNSKDKDVVVDDYKYILLKKIIHSKYIYLNILKFINELHRDLIKNSINNNNNNYNNNHSNNNNNNRIYKSILRWNDLQSNIHQLIIYNYNDHFKILFKNQFINENNNNNNHHFDLNKYYSPLCSILNTSIVSRNLDILKYIINIIFYKPKDNINRNSSNNINNNNINNGSGNKLLKLFKLQKEKKEKDKIGNKSGDVNEENDSDDHKKFDLLDYILGLASTKGYLELVKYIHWLVVVVESDNEDDNVDNVEEEVEDDESKVYDQLDLESRYEISRICRKFCSKQQLFNSNILDCAAISGNLQLVRFLHGYAKTTDGSCSFSVSAIDGAAVAGHIEVVQFLYENRTEGCTSYALVGAASNGHCNVVSYLLKYDNESTNFKNINGAIMTAIINGQHECFTILSSYKTNKFT</sequence>
<dbReference type="GeneID" id="31360883"/>
<proteinExistence type="predicted"/>
<dbReference type="EMBL" id="ADBJ01000025">
    <property type="protein sequence ID" value="EFA81413.1"/>
    <property type="molecule type" value="Genomic_DNA"/>
</dbReference>
<comment type="caution">
    <text evidence="1">The sequence shown here is derived from an EMBL/GenBank/DDBJ whole genome shotgun (WGS) entry which is preliminary data.</text>
</comment>
<dbReference type="InterPro" id="IPR052050">
    <property type="entry name" value="SecEffector_AnkRepeat"/>
</dbReference>
<dbReference type="STRING" id="670386.D3BA26"/>
<evidence type="ECO:0008006" key="3">
    <source>
        <dbReference type="Google" id="ProtNLM"/>
    </source>
</evidence>
<dbReference type="AlphaFoldDB" id="D3BA26"/>
<name>D3BA26_HETP5</name>
<evidence type="ECO:0000313" key="2">
    <source>
        <dbReference type="Proteomes" id="UP000001396"/>
    </source>
</evidence>
<keyword evidence="2" id="KW-1185">Reference proteome</keyword>
<dbReference type="PANTHER" id="PTHR46586">
    <property type="entry name" value="ANKYRIN REPEAT-CONTAINING PROTEIN"/>
    <property type="match status" value="1"/>
</dbReference>
<protein>
    <recommendedName>
        <fullName evidence="3">Ankyrin repeat-containing protein</fullName>
    </recommendedName>
</protein>
<accession>D3BA26</accession>
<dbReference type="SUPFAM" id="SSF48403">
    <property type="entry name" value="Ankyrin repeat"/>
    <property type="match status" value="1"/>
</dbReference>
<dbReference type="InParanoid" id="D3BA26"/>
<dbReference type="Gene3D" id="1.25.40.20">
    <property type="entry name" value="Ankyrin repeat-containing domain"/>
    <property type="match status" value="1"/>
</dbReference>
<evidence type="ECO:0000313" key="1">
    <source>
        <dbReference type="EMBL" id="EFA81413.1"/>
    </source>
</evidence>
<gene>
    <name evidence="1" type="ORF">PPL_05398</name>
</gene>